<keyword evidence="2" id="KW-0732">Signal</keyword>
<accession>A0ABT3SPU0</accession>
<dbReference type="InterPro" id="IPR026442">
    <property type="entry name" value="IPTL_CTERM"/>
</dbReference>
<dbReference type="RefSeq" id="WP_279251065.1">
    <property type="nucleotide sequence ID" value="NZ_SHNP01000001.1"/>
</dbReference>
<gene>
    <name evidence="3" type="ORF">EYC87_00165</name>
</gene>
<organism evidence="3 4">
    <name type="scientific">Candidatus Seongchinamella marina</name>
    <dbReference type="NCBI Taxonomy" id="2518990"/>
    <lineage>
        <taxon>Bacteria</taxon>
        <taxon>Pseudomonadati</taxon>
        <taxon>Pseudomonadota</taxon>
        <taxon>Gammaproteobacteria</taxon>
        <taxon>Cellvibrionales</taxon>
        <taxon>Halieaceae</taxon>
        <taxon>Seongchinamella</taxon>
    </lineage>
</organism>
<evidence type="ECO:0000256" key="1">
    <source>
        <dbReference type="SAM" id="Phobius"/>
    </source>
</evidence>
<keyword evidence="1" id="KW-0812">Transmembrane</keyword>
<evidence type="ECO:0000313" key="3">
    <source>
        <dbReference type="EMBL" id="MCX2971996.1"/>
    </source>
</evidence>
<feature type="signal peptide" evidence="2">
    <location>
        <begin position="1"/>
        <end position="31"/>
    </location>
</feature>
<dbReference type="EMBL" id="SHNP01000001">
    <property type="protein sequence ID" value="MCX2971996.1"/>
    <property type="molecule type" value="Genomic_DNA"/>
</dbReference>
<evidence type="ECO:0000313" key="4">
    <source>
        <dbReference type="Proteomes" id="UP001143307"/>
    </source>
</evidence>
<keyword evidence="4" id="KW-1185">Reference proteome</keyword>
<comment type="caution">
    <text evidence="3">The sequence shown here is derived from an EMBL/GenBank/DDBJ whole genome shotgun (WGS) entry which is preliminary data.</text>
</comment>
<dbReference type="NCBIfam" id="TIGR04174">
    <property type="entry name" value="IPTL_CTERM"/>
    <property type="match status" value="1"/>
</dbReference>
<keyword evidence="1" id="KW-0472">Membrane</keyword>
<feature type="transmembrane region" description="Helical" evidence="1">
    <location>
        <begin position="245"/>
        <end position="264"/>
    </location>
</feature>
<name>A0ABT3SPU0_9GAMM</name>
<evidence type="ECO:0000256" key="2">
    <source>
        <dbReference type="SAM" id="SignalP"/>
    </source>
</evidence>
<keyword evidence="1" id="KW-1133">Transmembrane helix</keyword>
<proteinExistence type="predicted"/>
<sequence>MERFSRNALTRAVIGAVAVSTLTLAAVPATAQVPTSIFNNVSNLNAAGDGAGNYVYSEVYTDLGRGGFSGSAGSWTLSPNTGYYEDVCFGADPDGLAFWCQGSGDTGSGNKWIQAIMTSDEAVPIGPGGTYTFTACSDTSGLSAPYVVTESFIKVLTDGAANGDNIYNVIGEVYGAGSGSTDLSIEVLGDINVIVQKGFTFEGPNANPATAGDAGAASVSVGATCPSGGGGSGASDPTAVPVLPIWGMVLLTGIMGLFGARAAGRKRK</sequence>
<dbReference type="Proteomes" id="UP001143307">
    <property type="component" value="Unassembled WGS sequence"/>
</dbReference>
<feature type="chain" id="PRO_5045053178" evidence="2">
    <location>
        <begin position="32"/>
        <end position="268"/>
    </location>
</feature>
<protein>
    <submittedName>
        <fullName evidence="3">IPTL-CTERM sorting domain-containing protein</fullName>
    </submittedName>
</protein>
<reference evidence="3" key="1">
    <citation type="submission" date="2019-02" db="EMBL/GenBank/DDBJ databases">
        <authorList>
            <person name="Li S.-H."/>
        </authorList>
    </citation>
    <scope>NUCLEOTIDE SEQUENCE</scope>
    <source>
        <strain evidence="3">IMCC8485</strain>
    </source>
</reference>